<evidence type="ECO:0000313" key="2">
    <source>
        <dbReference type="Proteomes" id="UP000828048"/>
    </source>
</evidence>
<evidence type="ECO:0000313" key="1">
    <source>
        <dbReference type="EMBL" id="KAH7864493.1"/>
    </source>
</evidence>
<accession>A0ACB7ZFH2</accession>
<reference evidence="1 2" key="1">
    <citation type="journal article" date="2021" name="Hortic Res">
        <title>High-quality reference genome and annotation aids understanding of berry development for evergreen blueberry (Vaccinium darrowii).</title>
        <authorList>
            <person name="Yu J."/>
            <person name="Hulse-Kemp A.M."/>
            <person name="Babiker E."/>
            <person name="Staton M."/>
        </authorList>
    </citation>
    <scope>NUCLEOTIDE SEQUENCE [LARGE SCALE GENOMIC DNA]</scope>
    <source>
        <strain evidence="2">cv. NJ 8807/NJ 8810</strain>
        <tissue evidence="1">Young leaf</tissue>
    </source>
</reference>
<sequence>MKIEERGDRERKGWKPAGDGRRRGGAGRMEGHNTPNVPKFGNWESQDNVPYTAYFDQAQKGRTGGKMINPNVPEENPDMFRHISPPTQAAPPKTRTDPEVPKVRGAIRPTHERQVSREDGDFRQYTGSPACNDNSSRRNSGESAHHHNANRPVRQSAGSEHSIDRSPRHSVRQSARSEHSIDRSPLHPHYQAKVVRKGSASPGWEGKNSFDSSHGTPGRSRMKPGNRGDETPDRSAVVPKATGMRKTLNQPMGIPISSTKCGSKGSWRPVSHRLWVMSDLTLLQGSKTPTTMI</sequence>
<gene>
    <name evidence="1" type="ORF">Vadar_030122</name>
</gene>
<dbReference type="Proteomes" id="UP000828048">
    <property type="component" value="Chromosome 12"/>
</dbReference>
<proteinExistence type="predicted"/>
<keyword evidence="2" id="KW-1185">Reference proteome</keyword>
<name>A0ACB7ZFH2_9ERIC</name>
<comment type="caution">
    <text evidence="1">The sequence shown here is derived from an EMBL/GenBank/DDBJ whole genome shotgun (WGS) entry which is preliminary data.</text>
</comment>
<protein>
    <submittedName>
        <fullName evidence="1">Uncharacterized protein</fullName>
    </submittedName>
</protein>
<organism evidence="1 2">
    <name type="scientific">Vaccinium darrowii</name>
    <dbReference type="NCBI Taxonomy" id="229202"/>
    <lineage>
        <taxon>Eukaryota</taxon>
        <taxon>Viridiplantae</taxon>
        <taxon>Streptophyta</taxon>
        <taxon>Embryophyta</taxon>
        <taxon>Tracheophyta</taxon>
        <taxon>Spermatophyta</taxon>
        <taxon>Magnoliopsida</taxon>
        <taxon>eudicotyledons</taxon>
        <taxon>Gunneridae</taxon>
        <taxon>Pentapetalae</taxon>
        <taxon>asterids</taxon>
        <taxon>Ericales</taxon>
        <taxon>Ericaceae</taxon>
        <taxon>Vaccinioideae</taxon>
        <taxon>Vaccinieae</taxon>
        <taxon>Vaccinium</taxon>
    </lineage>
</organism>
<dbReference type="EMBL" id="CM037162">
    <property type="protein sequence ID" value="KAH7864493.1"/>
    <property type="molecule type" value="Genomic_DNA"/>
</dbReference>